<sequence precursor="true">MRKFKVLAIIIIISAYLFACGNSKKETINIGCSLPLTGEGANYGRSVKEGVDLAIEEINQSEMFDLPLKVIYEDDKMDPREGVNAINKLITADNVPIIIGPFGSSITLAVAPIANKNKVVLLGASATADNIKDAGDYIFRITPPNSKQGNDVASFCFNSLNSKKAAIIYQTNDYGTTLKTAFESEYLKLGGEVLIVEGVDLGNKDFKTQILKIKSKQVDVVFFPLHVAESGNFLKQSKELGLNVKFISCDGAMVDDLLKLAGNAAEGTYYTSLALAYGMNDSLINSFNTNFKKKYNKEPDVYAAYYYEVTYILAHALKKANGNIGQIKEILYSINGENAYNGITGLTSFDTYGEVDKSFSIYVVSNNKFSLFK</sequence>
<evidence type="ECO:0000313" key="5">
    <source>
        <dbReference type="Proteomes" id="UP000002724"/>
    </source>
</evidence>
<proteinExistence type="inferred from homology"/>
<keyword evidence="2" id="KW-0732">Signal</keyword>
<dbReference type="HOGENOM" id="CLU_027128_6_2_10"/>
<dbReference type="InterPro" id="IPR028081">
    <property type="entry name" value="Leu-bd"/>
</dbReference>
<dbReference type="SUPFAM" id="SSF53822">
    <property type="entry name" value="Periplasmic binding protein-like I"/>
    <property type="match status" value="1"/>
</dbReference>
<keyword evidence="4" id="KW-0675">Receptor</keyword>
<comment type="similarity">
    <text evidence="1">Belongs to the leucine-binding protein family.</text>
</comment>
<dbReference type="InterPro" id="IPR028082">
    <property type="entry name" value="Peripla_BP_I"/>
</dbReference>
<dbReference type="EMBL" id="CP001110">
    <property type="protein sequence ID" value="ACF44233.1"/>
    <property type="molecule type" value="Genomic_DNA"/>
</dbReference>
<name>B4SCM8_PELPB</name>
<accession>B4SCM8</accession>
<evidence type="ECO:0000259" key="3">
    <source>
        <dbReference type="Pfam" id="PF13458"/>
    </source>
</evidence>
<gene>
    <name evidence="4" type="ordered locus">Ppha_2022</name>
</gene>
<dbReference type="Proteomes" id="UP000002724">
    <property type="component" value="Chromosome"/>
</dbReference>
<dbReference type="Gene3D" id="3.40.50.2300">
    <property type="match status" value="2"/>
</dbReference>
<dbReference type="PANTHER" id="PTHR30483">
    <property type="entry name" value="LEUCINE-SPECIFIC-BINDING PROTEIN"/>
    <property type="match status" value="1"/>
</dbReference>
<dbReference type="KEGG" id="pph:Ppha_2022"/>
<organism evidence="4 5">
    <name type="scientific">Pelodictyon phaeoclathratiforme (strain DSM 5477 / BU-1)</name>
    <dbReference type="NCBI Taxonomy" id="324925"/>
    <lineage>
        <taxon>Bacteria</taxon>
        <taxon>Pseudomonadati</taxon>
        <taxon>Chlorobiota</taxon>
        <taxon>Chlorobiia</taxon>
        <taxon>Chlorobiales</taxon>
        <taxon>Chlorobiaceae</taxon>
        <taxon>Chlorobium/Pelodictyon group</taxon>
        <taxon>Pelodictyon</taxon>
    </lineage>
</organism>
<feature type="domain" description="Leucine-binding protein" evidence="3">
    <location>
        <begin position="27"/>
        <end position="353"/>
    </location>
</feature>
<dbReference type="PANTHER" id="PTHR30483:SF6">
    <property type="entry name" value="PERIPLASMIC BINDING PROTEIN OF ABC TRANSPORTER FOR NATURAL AMINO ACIDS"/>
    <property type="match status" value="1"/>
</dbReference>
<evidence type="ECO:0000256" key="2">
    <source>
        <dbReference type="ARBA" id="ARBA00022729"/>
    </source>
</evidence>
<dbReference type="AlphaFoldDB" id="B4SCM8"/>
<protein>
    <submittedName>
        <fullName evidence="4">Extracellular ligand-binding receptor</fullName>
    </submittedName>
</protein>
<evidence type="ECO:0000256" key="1">
    <source>
        <dbReference type="ARBA" id="ARBA00010062"/>
    </source>
</evidence>
<dbReference type="Pfam" id="PF13458">
    <property type="entry name" value="Peripla_BP_6"/>
    <property type="match status" value="1"/>
</dbReference>
<dbReference type="STRING" id="324925.Ppha_2022"/>
<reference evidence="4 5" key="1">
    <citation type="submission" date="2008-06" db="EMBL/GenBank/DDBJ databases">
        <title>Complete sequence of Pelodictyon phaeoclathratiforme BU-1.</title>
        <authorList>
            <consortium name="US DOE Joint Genome Institute"/>
            <person name="Lucas S."/>
            <person name="Copeland A."/>
            <person name="Lapidus A."/>
            <person name="Glavina del Rio T."/>
            <person name="Dalin E."/>
            <person name="Tice H."/>
            <person name="Bruce D."/>
            <person name="Goodwin L."/>
            <person name="Pitluck S."/>
            <person name="Schmutz J."/>
            <person name="Larimer F."/>
            <person name="Land M."/>
            <person name="Hauser L."/>
            <person name="Kyrpides N."/>
            <person name="Mikhailova N."/>
            <person name="Liu Z."/>
            <person name="Li T."/>
            <person name="Zhao F."/>
            <person name="Overmann J."/>
            <person name="Bryant D.A."/>
            <person name="Richardson P."/>
        </authorList>
    </citation>
    <scope>NUCLEOTIDE SEQUENCE [LARGE SCALE GENOMIC DNA]</scope>
    <source>
        <strain evidence="5">DSM 5477 / BU-1</strain>
    </source>
</reference>
<dbReference type="InterPro" id="IPR051010">
    <property type="entry name" value="BCAA_transport"/>
</dbReference>
<dbReference type="CDD" id="cd19984">
    <property type="entry name" value="PBP1_ABC_ligand_binding-like"/>
    <property type="match status" value="1"/>
</dbReference>
<dbReference type="OrthoDB" id="9791590at2"/>
<keyword evidence="5" id="KW-1185">Reference proteome</keyword>
<evidence type="ECO:0000313" key="4">
    <source>
        <dbReference type="EMBL" id="ACF44233.1"/>
    </source>
</evidence>
<dbReference type="eggNOG" id="COG0683">
    <property type="taxonomic scope" value="Bacteria"/>
</dbReference>
<dbReference type="RefSeq" id="WP_012508712.1">
    <property type="nucleotide sequence ID" value="NC_011060.1"/>
</dbReference>